<keyword evidence="1" id="KW-1133">Transmembrane helix</keyword>
<dbReference type="RefSeq" id="WP_111000615.1">
    <property type="nucleotide sequence ID" value="NZ_QKTW01000026.1"/>
</dbReference>
<name>A0A2W2B4Y5_9BACT</name>
<feature type="transmembrane region" description="Helical" evidence="1">
    <location>
        <begin position="149"/>
        <end position="166"/>
    </location>
</feature>
<evidence type="ECO:0000313" key="2">
    <source>
        <dbReference type="EMBL" id="PZF71147.1"/>
    </source>
</evidence>
<dbReference type="EMBL" id="QKTW01000026">
    <property type="protein sequence ID" value="PZF71147.1"/>
    <property type="molecule type" value="Genomic_DNA"/>
</dbReference>
<dbReference type="Proteomes" id="UP000248745">
    <property type="component" value="Unassembled WGS sequence"/>
</dbReference>
<proteinExistence type="predicted"/>
<keyword evidence="1" id="KW-0472">Membrane</keyword>
<comment type="caution">
    <text evidence="2">The sequence shown here is derived from an EMBL/GenBank/DDBJ whole genome shotgun (WGS) entry which is preliminary data.</text>
</comment>
<feature type="transmembrane region" description="Helical" evidence="1">
    <location>
        <begin position="35"/>
        <end position="54"/>
    </location>
</feature>
<sequence>MRIKPALRFIETFQIIGVIILLVSAYYYFFSFGDFTYLIFAIAGMAILAGTILFKRKIIQFVLARVDYPGVFFDLCERLRFIDNLSVDESDKVLDDLYYPQYDTDQFLADNGLTAEIRNAGSTQSSALAISTAIFMVALLLIRPHINRWLLPVLFFALVALVRYFIPKRGKGLPLYTFTPEGIITEQGIIAWQSVYDWTAGAKAGKGRSIMVQFVEPGRKALILYPYHLTHSNVEILMLLAHYKHKYGGRVN</sequence>
<feature type="transmembrane region" description="Helical" evidence="1">
    <location>
        <begin position="12"/>
        <end position="29"/>
    </location>
</feature>
<evidence type="ECO:0000256" key="1">
    <source>
        <dbReference type="SAM" id="Phobius"/>
    </source>
</evidence>
<feature type="transmembrane region" description="Helical" evidence="1">
    <location>
        <begin position="126"/>
        <end position="143"/>
    </location>
</feature>
<dbReference type="AlphaFoldDB" id="A0A2W2B4Y5"/>
<accession>A0A2W2B4Y5</accession>
<evidence type="ECO:0000313" key="3">
    <source>
        <dbReference type="Proteomes" id="UP000248745"/>
    </source>
</evidence>
<organism evidence="2 3">
    <name type="scientific">Taibaiella soli</name>
    <dbReference type="NCBI Taxonomy" id="1649169"/>
    <lineage>
        <taxon>Bacteria</taxon>
        <taxon>Pseudomonadati</taxon>
        <taxon>Bacteroidota</taxon>
        <taxon>Chitinophagia</taxon>
        <taxon>Chitinophagales</taxon>
        <taxon>Chitinophagaceae</taxon>
        <taxon>Taibaiella</taxon>
    </lineage>
</organism>
<keyword evidence="3" id="KW-1185">Reference proteome</keyword>
<reference evidence="2 3" key="1">
    <citation type="submission" date="2018-06" db="EMBL/GenBank/DDBJ databases">
        <title>Mucibacter soli gen. nov., sp. nov., a new member of the family Chitinophagaceae producing mucin.</title>
        <authorList>
            <person name="Kim M.-K."/>
            <person name="Park S."/>
            <person name="Kim T.-S."/>
            <person name="Joung Y."/>
            <person name="Han J.-H."/>
            <person name="Kim S.B."/>
        </authorList>
    </citation>
    <scope>NUCLEOTIDE SEQUENCE [LARGE SCALE GENOMIC DNA]</scope>
    <source>
        <strain evidence="2 3">R1-15</strain>
    </source>
</reference>
<protein>
    <submittedName>
        <fullName evidence="2">Uncharacterized protein</fullName>
    </submittedName>
</protein>
<keyword evidence="1" id="KW-0812">Transmembrane</keyword>
<gene>
    <name evidence="2" type="ORF">DN068_19415</name>
</gene>